<dbReference type="Proteomes" id="UP000177869">
    <property type="component" value="Unassembled WGS sequence"/>
</dbReference>
<dbReference type="InterPro" id="IPR051910">
    <property type="entry name" value="ComF/GntX_DNA_util-trans"/>
</dbReference>
<dbReference type="InterPro" id="IPR000836">
    <property type="entry name" value="PRTase_dom"/>
</dbReference>
<gene>
    <name evidence="3" type="ORF">A2814_02125</name>
</gene>
<sequence length="218" mass="25039">MIFLNTILDIVFPVNCLDCGSAGSELCIRCIAEIPAAERESAKWIFSIFDYRHPSIKKALWLLKYKGKKRFAKIFAKVMHGRILEELSELSVMENFHDAILMPIPLSRQRYKERGYNQAELICESLVDLDKDVNFKFEKNILIKPKETKHQARIHNRGERLKNIIGSFAIKNTEKNLLKNRNIILIDDIITTGATLTEARKTLKKAGARKIIAFTVAH</sequence>
<evidence type="ECO:0000313" key="3">
    <source>
        <dbReference type="EMBL" id="OGI61111.1"/>
    </source>
</evidence>
<dbReference type="EMBL" id="MFTI01000006">
    <property type="protein sequence ID" value="OGI61111.1"/>
    <property type="molecule type" value="Genomic_DNA"/>
</dbReference>
<dbReference type="InterPro" id="IPR029057">
    <property type="entry name" value="PRTase-like"/>
</dbReference>
<dbReference type="SUPFAM" id="SSF53271">
    <property type="entry name" value="PRTase-like"/>
    <property type="match status" value="1"/>
</dbReference>
<organism evidence="3 4">
    <name type="scientific">Candidatus Nomurabacteria bacterium RIFCSPHIGHO2_01_FULL_38_19</name>
    <dbReference type="NCBI Taxonomy" id="1801732"/>
    <lineage>
        <taxon>Bacteria</taxon>
        <taxon>Candidatus Nomuraibacteriota</taxon>
    </lineage>
</organism>
<feature type="domain" description="Phosphoribosyltransferase" evidence="2">
    <location>
        <begin position="173"/>
        <end position="216"/>
    </location>
</feature>
<accession>A0A1F6UUN8</accession>
<dbReference type="PANTHER" id="PTHR47505:SF1">
    <property type="entry name" value="DNA UTILIZATION PROTEIN YHGH"/>
    <property type="match status" value="1"/>
</dbReference>
<dbReference type="Gene3D" id="3.40.50.2020">
    <property type="match status" value="1"/>
</dbReference>
<dbReference type="AlphaFoldDB" id="A0A1F6UUN8"/>
<dbReference type="Pfam" id="PF00156">
    <property type="entry name" value="Pribosyltran"/>
    <property type="match status" value="1"/>
</dbReference>
<name>A0A1F6UUN8_9BACT</name>
<reference evidence="3 4" key="1">
    <citation type="journal article" date="2016" name="Nat. Commun.">
        <title>Thousands of microbial genomes shed light on interconnected biogeochemical processes in an aquifer system.</title>
        <authorList>
            <person name="Anantharaman K."/>
            <person name="Brown C.T."/>
            <person name="Hug L.A."/>
            <person name="Sharon I."/>
            <person name="Castelle C.J."/>
            <person name="Probst A.J."/>
            <person name="Thomas B.C."/>
            <person name="Singh A."/>
            <person name="Wilkins M.J."/>
            <person name="Karaoz U."/>
            <person name="Brodie E.L."/>
            <person name="Williams K.H."/>
            <person name="Hubbard S.S."/>
            <person name="Banfield J.F."/>
        </authorList>
    </citation>
    <scope>NUCLEOTIDE SEQUENCE [LARGE SCALE GENOMIC DNA]</scope>
</reference>
<evidence type="ECO:0000259" key="2">
    <source>
        <dbReference type="Pfam" id="PF00156"/>
    </source>
</evidence>
<evidence type="ECO:0000313" key="4">
    <source>
        <dbReference type="Proteomes" id="UP000177869"/>
    </source>
</evidence>
<evidence type="ECO:0000256" key="1">
    <source>
        <dbReference type="ARBA" id="ARBA00008007"/>
    </source>
</evidence>
<comment type="similarity">
    <text evidence="1">Belongs to the ComF/GntX family.</text>
</comment>
<proteinExistence type="inferred from homology"/>
<protein>
    <recommendedName>
        <fullName evidence="2">Phosphoribosyltransferase domain-containing protein</fullName>
    </recommendedName>
</protein>
<dbReference type="STRING" id="1801732.A2814_02125"/>
<dbReference type="PANTHER" id="PTHR47505">
    <property type="entry name" value="DNA UTILIZATION PROTEIN YHGH"/>
    <property type="match status" value="1"/>
</dbReference>
<comment type="caution">
    <text evidence="3">The sequence shown here is derived from an EMBL/GenBank/DDBJ whole genome shotgun (WGS) entry which is preliminary data.</text>
</comment>